<accession>A0A133KPF6</accession>
<name>A0A133KPF6_HEYCO</name>
<proteinExistence type="predicted"/>
<evidence type="ECO:0000313" key="1">
    <source>
        <dbReference type="EMBL" id="KWZ81406.1"/>
    </source>
</evidence>
<dbReference type="AlphaFoldDB" id="A0A133KPF6"/>
<dbReference type="PATRIC" id="fig|1398.22.peg.2010"/>
<protein>
    <submittedName>
        <fullName evidence="1">Uncharacterized protein</fullName>
    </submittedName>
</protein>
<dbReference type="EMBL" id="LRPN01000075">
    <property type="protein sequence ID" value="KWZ81406.1"/>
    <property type="molecule type" value="Genomic_DNA"/>
</dbReference>
<sequence length="51" mass="6402">MKLELELPDFVVLQKMWFHSVSQQQKLRILKRYLKYHNKFYHKIILLVPIF</sequence>
<dbReference type="Proteomes" id="UP000070376">
    <property type="component" value="Unassembled WGS sequence"/>
</dbReference>
<gene>
    <name evidence="1" type="ORF">HMPREF3213_02010</name>
</gene>
<organism evidence="1 2">
    <name type="scientific">Heyndrickxia coagulans</name>
    <name type="common">Weizmannia coagulans</name>
    <dbReference type="NCBI Taxonomy" id="1398"/>
    <lineage>
        <taxon>Bacteria</taxon>
        <taxon>Bacillati</taxon>
        <taxon>Bacillota</taxon>
        <taxon>Bacilli</taxon>
        <taxon>Bacillales</taxon>
        <taxon>Bacillaceae</taxon>
        <taxon>Heyndrickxia</taxon>
    </lineage>
</organism>
<reference evidence="2" key="1">
    <citation type="submission" date="2016-01" db="EMBL/GenBank/DDBJ databases">
        <authorList>
            <person name="Mitreva M."/>
            <person name="Pepin K.H."/>
            <person name="Mihindukulasuriya K.A."/>
            <person name="Fulton R."/>
            <person name="Fronick C."/>
            <person name="O'Laughlin M."/>
            <person name="Miner T."/>
            <person name="Herter B."/>
            <person name="Rosa B.A."/>
            <person name="Cordes M."/>
            <person name="Tomlinson C."/>
            <person name="Wollam A."/>
            <person name="Palsikar V.B."/>
            <person name="Mardis E.R."/>
            <person name="Wilson R.K."/>
        </authorList>
    </citation>
    <scope>NUCLEOTIDE SEQUENCE [LARGE SCALE GENOMIC DNA]</scope>
    <source>
        <strain evidence="2">GED7749B</strain>
    </source>
</reference>
<comment type="caution">
    <text evidence="1">The sequence shown here is derived from an EMBL/GenBank/DDBJ whole genome shotgun (WGS) entry which is preliminary data.</text>
</comment>
<evidence type="ECO:0000313" key="2">
    <source>
        <dbReference type="Proteomes" id="UP000070376"/>
    </source>
</evidence>